<dbReference type="Proteomes" id="UP000664034">
    <property type="component" value="Unassembled WGS sequence"/>
</dbReference>
<accession>A0A939GKH0</accession>
<proteinExistence type="inferred from homology"/>
<evidence type="ECO:0000256" key="1">
    <source>
        <dbReference type="ARBA" id="ARBA00007613"/>
    </source>
</evidence>
<dbReference type="InterPro" id="IPR010131">
    <property type="entry name" value="MdtP/NodT-like"/>
</dbReference>
<dbReference type="AlphaFoldDB" id="A0A939GKH0"/>
<dbReference type="Pfam" id="PF02321">
    <property type="entry name" value="OEP"/>
    <property type="match status" value="2"/>
</dbReference>
<name>A0A939GKH0_9BACT</name>
<feature type="coiled-coil region" evidence="2">
    <location>
        <begin position="186"/>
        <end position="244"/>
    </location>
</feature>
<dbReference type="EMBL" id="JAFMYV010000008">
    <property type="protein sequence ID" value="MBO0938102.1"/>
    <property type="molecule type" value="Genomic_DNA"/>
</dbReference>
<sequence>MSFLIKYCQLTNRWLTAGIPLVLLLLSVSSGVQGQPKAPEAPTTPPTSDTLRISLPDLEQQVLARNYQLLAQRYQIDIAGASVIQSGLRPNPNLWFQGPLYNPQTKRVLPFGSPTQADMQSGQFNSGAYAIQLQQVILLAGKRSKLVALAESNRTLAQIAFRDVLRTLRFQLYSTYANLYFDMQALSLLQAELARQQRLVESYRIAQQTGGVAPYEVTRLDVANRDLQANIANYLAQIADSQATLRVLLRQPANTFLMPTDLPVGTPALPAVATAIDSALTNRPDLALSQEQITNASRSLALEKARRTPDLTTGLYFEKYSNAYNNFTGFQVAMDLPVRNRNQGAIRAAELTAKSVQAGVENQQTIVQSDVLNAYDKLNAYYNQVNTRPAGYLDRIQNISVEATKAYNARVIGLLDYLDKIRTYQQARLNHINLLNNIFQSQQQLDYVTNTKFF</sequence>
<comment type="similarity">
    <text evidence="1">Belongs to the outer membrane factor (OMF) (TC 1.B.17) family.</text>
</comment>
<evidence type="ECO:0000313" key="4">
    <source>
        <dbReference type="Proteomes" id="UP000664034"/>
    </source>
</evidence>
<comment type="caution">
    <text evidence="3">The sequence shown here is derived from an EMBL/GenBank/DDBJ whole genome shotgun (WGS) entry which is preliminary data.</text>
</comment>
<evidence type="ECO:0000313" key="3">
    <source>
        <dbReference type="EMBL" id="MBO0938102.1"/>
    </source>
</evidence>
<keyword evidence="4" id="KW-1185">Reference proteome</keyword>
<dbReference type="SUPFAM" id="SSF56954">
    <property type="entry name" value="Outer membrane efflux proteins (OEP)"/>
    <property type="match status" value="1"/>
</dbReference>
<organism evidence="3 4">
    <name type="scientific">Fibrella rubiginis</name>
    <dbReference type="NCBI Taxonomy" id="2817060"/>
    <lineage>
        <taxon>Bacteria</taxon>
        <taxon>Pseudomonadati</taxon>
        <taxon>Bacteroidota</taxon>
        <taxon>Cytophagia</taxon>
        <taxon>Cytophagales</taxon>
        <taxon>Spirosomataceae</taxon>
        <taxon>Fibrella</taxon>
    </lineage>
</organism>
<dbReference type="Gene3D" id="1.20.1600.10">
    <property type="entry name" value="Outer membrane efflux proteins (OEP)"/>
    <property type="match status" value="1"/>
</dbReference>
<keyword evidence="2" id="KW-0175">Coiled coil</keyword>
<reference evidence="3" key="1">
    <citation type="submission" date="2021-03" db="EMBL/GenBank/DDBJ databases">
        <title>Fibrella sp. HMF5335 genome sequencing and assembly.</title>
        <authorList>
            <person name="Kang H."/>
            <person name="Kim H."/>
            <person name="Bae S."/>
            <person name="Joh K."/>
        </authorList>
    </citation>
    <scope>NUCLEOTIDE SEQUENCE</scope>
    <source>
        <strain evidence="3">HMF5335</strain>
    </source>
</reference>
<dbReference type="GO" id="GO:0015562">
    <property type="term" value="F:efflux transmembrane transporter activity"/>
    <property type="evidence" value="ECO:0007669"/>
    <property type="project" value="InterPro"/>
</dbReference>
<dbReference type="PANTHER" id="PTHR30203">
    <property type="entry name" value="OUTER MEMBRANE CATION EFFLUX PROTEIN"/>
    <property type="match status" value="1"/>
</dbReference>
<protein>
    <submittedName>
        <fullName evidence="3">TolC family protein</fullName>
    </submittedName>
</protein>
<dbReference type="InterPro" id="IPR003423">
    <property type="entry name" value="OMP_efflux"/>
</dbReference>
<evidence type="ECO:0000256" key="2">
    <source>
        <dbReference type="SAM" id="Coils"/>
    </source>
</evidence>
<gene>
    <name evidence="3" type="ORF">J2I47_16235</name>
</gene>
<dbReference type="PANTHER" id="PTHR30203:SF23">
    <property type="entry name" value="OUTER MEMBRANE EFFLUX PROTEIN"/>
    <property type="match status" value="1"/>
</dbReference>